<keyword evidence="4 6" id="KW-0560">Oxidoreductase</keyword>
<keyword evidence="6" id="KW-0274">FAD</keyword>
<keyword evidence="6" id="KW-0285">Flavoprotein</keyword>
<evidence type="ECO:0000256" key="5">
    <source>
        <dbReference type="PIRSR" id="PIRSR601613-1"/>
    </source>
</evidence>
<reference evidence="9" key="1">
    <citation type="submission" date="2021-02" db="EMBL/GenBank/DDBJ databases">
        <authorList>
            <person name="Nowell W R."/>
        </authorList>
    </citation>
    <scope>NUCLEOTIDE SEQUENCE</scope>
</reference>
<evidence type="ECO:0000256" key="1">
    <source>
        <dbReference type="ARBA" id="ARBA00001974"/>
    </source>
</evidence>
<protein>
    <recommendedName>
        <fullName evidence="6">Amine oxidase</fullName>
        <ecNumber evidence="6">1.4.3.-</ecNumber>
    </recommendedName>
</protein>
<evidence type="ECO:0000313" key="9">
    <source>
        <dbReference type="EMBL" id="CAF1548506.1"/>
    </source>
</evidence>
<evidence type="ECO:0000256" key="2">
    <source>
        <dbReference type="ARBA" id="ARBA00010515"/>
    </source>
</evidence>
<name>A0A815X2C8_ADIRI</name>
<dbReference type="InterPro" id="IPR029058">
    <property type="entry name" value="AB_hydrolase_fold"/>
</dbReference>
<dbReference type="Gene3D" id="3.50.50.60">
    <property type="entry name" value="FAD/NAD(P)-binding domain"/>
    <property type="match status" value="1"/>
</dbReference>
<keyword evidence="10" id="KW-1185">Reference proteome</keyword>
<dbReference type="SUPFAM" id="SSF54373">
    <property type="entry name" value="FAD-linked reductases, C-terminal domain"/>
    <property type="match status" value="1"/>
</dbReference>
<dbReference type="SUPFAM" id="SSF51905">
    <property type="entry name" value="FAD/NAD(P)-binding domain"/>
    <property type="match status" value="1"/>
</dbReference>
<dbReference type="Pfam" id="PF07859">
    <property type="entry name" value="Abhydrolase_3"/>
    <property type="match status" value="1"/>
</dbReference>
<keyword evidence="3" id="KW-0378">Hydrolase</keyword>
<dbReference type="Proteomes" id="UP000663828">
    <property type="component" value="Unassembled WGS sequence"/>
</dbReference>
<evidence type="ECO:0000259" key="8">
    <source>
        <dbReference type="Pfam" id="PF07859"/>
    </source>
</evidence>
<dbReference type="InterPro" id="IPR036188">
    <property type="entry name" value="FAD/NAD-bd_sf"/>
</dbReference>
<dbReference type="PANTHER" id="PTHR10742:SF410">
    <property type="entry name" value="LYSINE-SPECIFIC HISTONE DEMETHYLASE 2"/>
    <property type="match status" value="1"/>
</dbReference>
<dbReference type="EC" id="1.4.3.-" evidence="6"/>
<feature type="binding site" evidence="5">
    <location>
        <begin position="334"/>
        <end position="335"/>
    </location>
    <ligand>
        <name>FAD</name>
        <dbReference type="ChEBI" id="CHEBI:57692"/>
    </ligand>
</feature>
<dbReference type="GO" id="GO:0008131">
    <property type="term" value="F:primary methylamine oxidase activity"/>
    <property type="evidence" value="ECO:0007669"/>
    <property type="project" value="UniProtKB-ARBA"/>
</dbReference>
<evidence type="ECO:0000256" key="4">
    <source>
        <dbReference type="ARBA" id="ARBA00023002"/>
    </source>
</evidence>
<dbReference type="SUPFAM" id="SSF53474">
    <property type="entry name" value="alpha/beta-Hydrolases"/>
    <property type="match status" value="1"/>
</dbReference>
<dbReference type="AlphaFoldDB" id="A0A815X2C8"/>
<feature type="domain" description="Amine oxidase" evidence="7">
    <location>
        <begin position="314"/>
        <end position="734"/>
    </location>
</feature>
<evidence type="ECO:0000256" key="6">
    <source>
        <dbReference type="RuleBase" id="RU362067"/>
    </source>
</evidence>
<dbReference type="InterPro" id="IPR001613">
    <property type="entry name" value="Flavin_amine_oxidase"/>
</dbReference>
<dbReference type="GO" id="GO:0016787">
    <property type="term" value="F:hydrolase activity"/>
    <property type="evidence" value="ECO:0007669"/>
    <property type="project" value="UniProtKB-KW"/>
</dbReference>
<dbReference type="Pfam" id="PF01593">
    <property type="entry name" value="Amino_oxidase"/>
    <property type="match status" value="1"/>
</dbReference>
<dbReference type="InterPro" id="IPR002937">
    <property type="entry name" value="Amino_oxidase"/>
</dbReference>
<comment type="similarity">
    <text evidence="2">Belongs to the 'GDXG' lipolytic enzyme family.</text>
</comment>
<dbReference type="InterPro" id="IPR013094">
    <property type="entry name" value="AB_hydrolase_3"/>
</dbReference>
<organism evidence="9 10">
    <name type="scientific">Adineta ricciae</name>
    <name type="common">Rotifer</name>
    <dbReference type="NCBI Taxonomy" id="249248"/>
    <lineage>
        <taxon>Eukaryota</taxon>
        <taxon>Metazoa</taxon>
        <taxon>Spiralia</taxon>
        <taxon>Gnathifera</taxon>
        <taxon>Rotifera</taxon>
        <taxon>Eurotatoria</taxon>
        <taxon>Bdelloidea</taxon>
        <taxon>Adinetida</taxon>
        <taxon>Adinetidae</taxon>
        <taxon>Adineta</taxon>
    </lineage>
</organism>
<dbReference type="PRINTS" id="PR00757">
    <property type="entry name" value="AMINEOXDASEF"/>
</dbReference>
<feature type="binding site" evidence="5">
    <location>
        <position position="625"/>
    </location>
    <ligand>
        <name>substrate</name>
    </ligand>
</feature>
<sequence>MQSPPPENRTDVKASRELSESLHANVNRKLIGSFTGTEKEELVKANSTEIPITTYTPVNADKTKLVIFFHGGGWTVNSRRTHQTMLNMIADATKSVWINVEYRLGPEYKFPIWWNDVLEVTKYIIENKQSYGCVDVSAKVGVAGESCGASMSAALCHTIKDLDFQILIYGIFDLHRTTPSFKEFVQPMYFLTPETLDWLESSAFRDKNDLNDSRVSVMLSHSFDGLPPCLFIVAELDPLRDDSYAYQKLLDKAGVKTNLVLVKGVLHGFFSVPVYIVAFHAIVSGHFQQRIDMSRNSKPVVNNRTRVLIIGAGLSGLEAARILEQKRIPYVLLEARNRSGGRVWSYRSRSGHMLDMGATWIHGIHGSIPSGLLTNPLWDLAREAKLPTRATQLDDVLQIFPANDNVSDVHQWFNDYIDFVREQTRGNSTNRSLGHYANVFVKKMNLNRKEQYAFYSYLNHVVENTEGAELNEIGAKSFLDLTSVYYGDELIFRDNGFMSLTNYLLKKISNIRFNQIVSKVIFHDQSVEVRTNTGQIYHAEYVLLTVPLGVLKRKLIEFSPPLPKWKTDAIDRIGFNIFEKVFLVWNSAWWNSSQFYFTRISPNPTRMNYWVNENKWNDKPALICFFSGNTTPQYLSVQNRSILVKELLETLQGMFPGSTIPQPTEVHVTNWYNDPFTYGSYSYISTQQTYDDPISLSEPVHNRLLFAGEATNIDTYGYAHGALSSARREVARLLYIYNLFSMRNQ</sequence>
<dbReference type="Gene3D" id="3.40.50.1820">
    <property type="entry name" value="alpha/beta hydrolase"/>
    <property type="match status" value="1"/>
</dbReference>
<dbReference type="PROSITE" id="PS01173">
    <property type="entry name" value="LIPASE_GDXG_HIS"/>
    <property type="match status" value="1"/>
</dbReference>
<feature type="domain" description="Alpha/beta hydrolase fold-3" evidence="8">
    <location>
        <begin position="66"/>
        <end position="270"/>
    </location>
</feature>
<dbReference type="PANTHER" id="PTHR10742">
    <property type="entry name" value="FLAVIN MONOAMINE OXIDASE"/>
    <property type="match status" value="1"/>
</dbReference>
<dbReference type="InterPro" id="IPR050281">
    <property type="entry name" value="Flavin_monoamine_oxidase"/>
</dbReference>
<dbReference type="EMBL" id="CAJNOR010005155">
    <property type="protein sequence ID" value="CAF1548506.1"/>
    <property type="molecule type" value="Genomic_DNA"/>
</dbReference>
<evidence type="ECO:0000256" key="3">
    <source>
        <dbReference type="ARBA" id="ARBA00022801"/>
    </source>
</evidence>
<evidence type="ECO:0000313" key="10">
    <source>
        <dbReference type="Proteomes" id="UP000663828"/>
    </source>
</evidence>
<feature type="binding site" evidence="5">
    <location>
        <position position="517"/>
    </location>
    <ligand>
        <name>FAD</name>
        <dbReference type="ChEBI" id="CHEBI:57692"/>
    </ligand>
</feature>
<evidence type="ECO:0000259" key="7">
    <source>
        <dbReference type="Pfam" id="PF01593"/>
    </source>
</evidence>
<feature type="binding site" evidence="5">
    <location>
        <position position="315"/>
    </location>
    <ligand>
        <name>FAD</name>
        <dbReference type="ChEBI" id="CHEBI:57692"/>
    </ligand>
</feature>
<gene>
    <name evidence="9" type="ORF">XAT740_LOCUS42706</name>
</gene>
<proteinExistence type="inferred from homology"/>
<accession>A0A815X2C8</accession>
<comment type="caution">
    <text evidence="9">The sequence shown here is derived from an EMBL/GenBank/DDBJ whole genome shotgun (WGS) entry which is preliminary data.</text>
</comment>
<dbReference type="InterPro" id="IPR002168">
    <property type="entry name" value="Lipase_GDXG_HIS_AS"/>
</dbReference>
<comment type="similarity">
    <text evidence="6">Belongs to the flavin monoamine oxidase family.</text>
</comment>
<dbReference type="Gene3D" id="3.90.660.10">
    <property type="match status" value="1"/>
</dbReference>
<comment type="cofactor">
    <cofactor evidence="1 6">
        <name>FAD</name>
        <dbReference type="ChEBI" id="CHEBI:57692"/>
    </cofactor>
</comment>